<evidence type="ECO:0000256" key="8">
    <source>
        <dbReference type="ARBA" id="ARBA00022679"/>
    </source>
</evidence>
<feature type="compositionally biased region" description="Polar residues" evidence="15">
    <location>
        <begin position="1458"/>
        <end position="1475"/>
    </location>
</feature>
<feature type="compositionally biased region" description="Basic and acidic residues" evidence="15">
    <location>
        <begin position="1156"/>
        <end position="1170"/>
    </location>
</feature>
<dbReference type="InterPro" id="IPR050236">
    <property type="entry name" value="Ser_Thr_kinase_AGC"/>
</dbReference>
<feature type="compositionally biased region" description="Low complexity" evidence="15">
    <location>
        <begin position="1630"/>
        <end position="1667"/>
    </location>
</feature>
<reference evidence="17" key="1">
    <citation type="journal article" date="2008" name="Nat. Genet.">
        <title>The Pristionchus pacificus genome provides a unique perspective on nematode lifestyle and parasitism.</title>
        <authorList>
            <person name="Dieterich C."/>
            <person name="Clifton S.W."/>
            <person name="Schuster L.N."/>
            <person name="Chinwalla A."/>
            <person name="Delehaunty K."/>
            <person name="Dinkelacker I."/>
            <person name="Fulton L."/>
            <person name="Fulton R."/>
            <person name="Godfrey J."/>
            <person name="Minx P."/>
            <person name="Mitreva M."/>
            <person name="Roeseler W."/>
            <person name="Tian H."/>
            <person name="Witte H."/>
            <person name="Yang S.P."/>
            <person name="Wilson R.K."/>
            <person name="Sommer R.J."/>
        </authorList>
    </citation>
    <scope>NUCLEOTIDE SEQUENCE [LARGE SCALE GENOMIC DNA]</scope>
    <source>
        <strain evidence="17">PS312</strain>
    </source>
</reference>
<feature type="compositionally biased region" description="Polar residues" evidence="15">
    <location>
        <begin position="247"/>
        <end position="256"/>
    </location>
</feature>
<keyword evidence="11" id="KW-0067">ATP-binding</keyword>
<evidence type="ECO:0000256" key="5">
    <source>
        <dbReference type="ARBA" id="ARBA00022490"/>
    </source>
</evidence>
<evidence type="ECO:0000256" key="7">
    <source>
        <dbReference type="ARBA" id="ARBA00022553"/>
    </source>
</evidence>
<organism evidence="16 17">
    <name type="scientific">Pristionchus pacificus</name>
    <name type="common">Parasitic nematode worm</name>
    <dbReference type="NCBI Taxonomy" id="54126"/>
    <lineage>
        <taxon>Eukaryota</taxon>
        <taxon>Metazoa</taxon>
        <taxon>Ecdysozoa</taxon>
        <taxon>Nematoda</taxon>
        <taxon>Chromadorea</taxon>
        <taxon>Rhabditida</taxon>
        <taxon>Rhabditina</taxon>
        <taxon>Diplogasteromorpha</taxon>
        <taxon>Diplogasteroidea</taxon>
        <taxon>Neodiplogasteridae</taxon>
        <taxon>Pristionchus</taxon>
    </lineage>
</organism>
<dbReference type="InterPro" id="IPR001478">
    <property type="entry name" value="PDZ"/>
</dbReference>
<dbReference type="SUPFAM" id="SSF50156">
    <property type="entry name" value="PDZ domain-like"/>
    <property type="match status" value="1"/>
</dbReference>
<dbReference type="InterPro" id="IPR011009">
    <property type="entry name" value="Kinase-like_dom_sf"/>
</dbReference>
<dbReference type="Gene3D" id="3.30.200.20">
    <property type="entry name" value="Phosphorylase Kinase, domain 1"/>
    <property type="match status" value="1"/>
</dbReference>
<feature type="region of interest" description="Disordered" evidence="15">
    <location>
        <begin position="661"/>
        <end position="684"/>
    </location>
</feature>
<evidence type="ECO:0000256" key="2">
    <source>
        <dbReference type="ARBA" id="ARBA00004496"/>
    </source>
</evidence>
<feature type="region of interest" description="Disordered" evidence="15">
    <location>
        <begin position="167"/>
        <end position="316"/>
    </location>
</feature>
<dbReference type="FunFam" id="1.20.1480.20:FF:000001">
    <property type="entry name" value="microtubule-associated serine/threonine-protein kinase 4 isoform X1"/>
    <property type="match status" value="1"/>
</dbReference>
<comment type="cofactor">
    <cofactor evidence="1">
        <name>Mg(2+)</name>
        <dbReference type="ChEBI" id="CHEBI:18420"/>
    </cofactor>
</comment>
<name>A0A2A6B5W9_PRIPA</name>
<feature type="compositionally biased region" description="Low complexity" evidence="15">
    <location>
        <begin position="272"/>
        <end position="288"/>
    </location>
</feature>
<feature type="region of interest" description="Disordered" evidence="15">
    <location>
        <begin position="1120"/>
        <end position="1181"/>
    </location>
</feature>
<comment type="subcellular location">
    <subcellularLocation>
        <location evidence="2">Cytoplasm</location>
    </subcellularLocation>
</comment>
<feature type="compositionally biased region" description="Low complexity" evidence="15">
    <location>
        <begin position="1572"/>
        <end position="1596"/>
    </location>
</feature>
<feature type="compositionally biased region" description="Basic residues" evidence="15">
    <location>
        <begin position="182"/>
        <end position="193"/>
    </location>
</feature>
<accession>A0A2A6B5W9</accession>
<dbReference type="PROSITE" id="PS51285">
    <property type="entry name" value="AGC_KINASE_CTER"/>
    <property type="match status" value="1"/>
</dbReference>
<keyword evidence="6" id="KW-0723">Serine/threonine-protein kinase</keyword>
<proteinExistence type="inferred from homology"/>
<feature type="compositionally biased region" description="Polar residues" evidence="15">
    <location>
        <begin position="1064"/>
        <end position="1077"/>
    </location>
</feature>
<feature type="compositionally biased region" description="Low complexity" evidence="15">
    <location>
        <begin position="1488"/>
        <end position="1497"/>
    </location>
</feature>
<gene>
    <name evidence="16" type="primary">WBGene00108967</name>
</gene>
<feature type="region of interest" description="Disordered" evidence="15">
    <location>
        <begin position="1551"/>
        <end position="1596"/>
    </location>
</feature>
<dbReference type="EnsemblMetazoa" id="PPA19413.1">
    <property type="protein sequence ID" value="PPA19413.1"/>
    <property type="gene ID" value="WBGene00108967"/>
</dbReference>
<feature type="compositionally biased region" description="Low complexity" evidence="15">
    <location>
        <begin position="1552"/>
        <end position="1562"/>
    </location>
</feature>
<dbReference type="Proteomes" id="UP000005239">
    <property type="component" value="Unassembled WGS sequence"/>
</dbReference>
<dbReference type="Gene3D" id="2.30.42.10">
    <property type="match status" value="1"/>
</dbReference>
<comment type="catalytic activity">
    <reaction evidence="14">
        <text>L-seryl-[protein] + ATP = O-phospho-L-seryl-[protein] + ADP + H(+)</text>
        <dbReference type="Rhea" id="RHEA:17989"/>
        <dbReference type="Rhea" id="RHEA-COMP:9863"/>
        <dbReference type="Rhea" id="RHEA-COMP:11604"/>
        <dbReference type="ChEBI" id="CHEBI:15378"/>
        <dbReference type="ChEBI" id="CHEBI:29999"/>
        <dbReference type="ChEBI" id="CHEBI:30616"/>
        <dbReference type="ChEBI" id="CHEBI:83421"/>
        <dbReference type="ChEBI" id="CHEBI:456216"/>
        <dbReference type="EC" id="2.7.11.1"/>
    </reaction>
</comment>
<dbReference type="Gene3D" id="1.20.1480.20">
    <property type="entry name" value="MAST3 pre-PK domain-like"/>
    <property type="match status" value="1"/>
</dbReference>
<dbReference type="InterPro" id="IPR000961">
    <property type="entry name" value="AGC-kinase_C"/>
</dbReference>
<feature type="compositionally biased region" description="Basic and acidic residues" evidence="15">
    <location>
        <begin position="1231"/>
        <end position="1248"/>
    </location>
</feature>
<keyword evidence="9" id="KW-0547">Nucleotide-binding</keyword>
<accession>A0A8R1UC99</accession>
<feature type="compositionally biased region" description="Basic residues" evidence="15">
    <location>
        <begin position="381"/>
        <end position="396"/>
    </location>
</feature>
<keyword evidence="8" id="KW-0808">Transferase</keyword>
<feature type="region of interest" description="Disordered" evidence="15">
    <location>
        <begin position="1621"/>
        <end position="1681"/>
    </location>
</feature>
<evidence type="ECO:0000256" key="6">
    <source>
        <dbReference type="ARBA" id="ARBA00022527"/>
    </source>
</evidence>
<dbReference type="Pfam" id="PF00595">
    <property type="entry name" value="PDZ"/>
    <property type="match status" value="1"/>
</dbReference>
<keyword evidence="5" id="KW-0963">Cytoplasm</keyword>
<dbReference type="Pfam" id="PF08926">
    <property type="entry name" value="DUF1908"/>
    <property type="match status" value="1"/>
</dbReference>
<keyword evidence="17" id="KW-1185">Reference proteome</keyword>
<evidence type="ECO:0000256" key="10">
    <source>
        <dbReference type="ARBA" id="ARBA00022777"/>
    </source>
</evidence>
<feature type="compositionally biased region" description="Low complexity" evidence="15">
    <location>
        <begin position="1172"/>
        <end position="1181"/>
    </location>
</feature>
<dbReference type="Pfam" id="PF00069">
    <property type="entry name" value="Pkinase"/>
    <property type="match status" value="1"/>
</dbReference>
<dbReference type="PROSITE" id="PS00108">
    <property type="entry name" value="PROTEIN_KINASE_ST"/>
    <property type="match status" value="1"/>
</dbReference>
<dbReference type="Gene3D" id="1.10.510.10">
    <property type="entry name" value="Transferase(Phosphotransferase) domain 1"/>
    <property type="match status" value="1"/>
</dbReference>
<feature type="compositionally biased region" description="Polar residues" evidence="15">
    <location>
        <begin position="1142"/>
        <end position="1151"/>
    </location>
</feature>
<evidence type="ECO:0000313" key="17">
    <source>
        <dbReference type="Proteomes" id="UP000005239"/>
    </source>
</evidence>
<feature type="region of interest" description="Disordered" evidence="15">
    <location>
        <begin position="381"/>
        <end position="403"/>
    </location>
</feature>
<reference evidence="16" key="2">
    <citation type="submission" date="2022-06" db="UniProtKB">
        <authorList>
            <consortium name="EnsemblMetazoa"/>
        </authorList>
    </citation>
    <scope>IDENTIFICATION</scope>
    <source>
        <strain evidence="16">PS312</strain>
    </source>
</reference>
<dbReference type="PROSITE" id="PS50106">
    <property type="entry name" value="PDZ"/>
    <property type="match status" value="1"/>
</dbReference>
<dbReference type="GO" id="GO:0035556">
    <property type="term" value="P:intracellular signal transduction"/>
    <property type="evidence" value="ECO:0000318"/>
    <property type="project" value="GO_Central"/>
</dbReference>
<dbReference type="InterPro" id="IPR008271">
    <property type="entry name" value="Ser/Thr_kinase_AS"/>
</dbReference>
<feature type="region of interest" description="Disordered" evidence="15">
    <location>
        <begin position="78"/>
        <end position="105"/>
    </location>
</feature>
<feature type="compositionally biased region" description="Polar residues" evidence="15">
    <location>
        <begin position="296"/>
        <end position="305"/>
    </location>
</feature>
<dbReference type="InterPro" id="IPR015022">
    <property type="entry name" value="MAST_pre-PK_dom"/>
</dbReference>
<keyword evidence="10" id="KW-0418">Kinase</keyword>
<dbReference type="InterPro" id="IPR036034">
    <property type="entry name" value="PDZ_sf"/>
</dbReference>
<feature type="region of interest" description="Disordered" evidence="15">
    <location>
        <begin position="418"/>
        <end position="442"/>
    </location>
</feature>
<dbReference type="GO" id="GO:0004674">
    <property type="term" value="F:protein serine/threonine kinase activity"/>
    <property type="evidence" value="ECO:0000318"/>
    <property type="project" value="GO_Central"/>
</dbReference>
<evidence type="ECO:0000313" key="16">
    <source>
        <dbReference type="EnsemblMetazoa" id="PPA19413.1"/>
    </source>
</evidence>
<comment type="catalytic activity">
    <reaction evidence="13">
        <text>L-threonyl-[protein] + ATP = O-phospho-L-threonyl-[protein] + ADP + H(+)</text>
        <dbReference type="Rhea" id="RHEA:46608"/>
        <dbReference type="Rhea" id="RHEA-COMP:11060"/>
        <dbReference type="Rhea" id="RHEA-COMP:11605"/>
        <dbReference type="ChEBI" id="CHEBI:15378"/>
        <dbReference type="ChEBI" id="CHEBI:30013"/>
        <dbReference type="ChEBI" id="CHEBI:30616"/>
        <dbReference type="ChEBI" id="CHEBI:61977"/>
        <dbReference type="ChEBI" id="CHEBI:456216"/>
        <dbReference type="EC" id="2.7.11.1"/>
    </reaction>
</comment>
<feature type="region of interest" description="Disordered" evidence="15">
    <location>
        <begin position="1404"/>
        <end position="1497"/>
    </location>
</feature>
<feature type="compositionally biased region" description="Polar residues" evidence="15">
    <location>
        <begin position="479"/>
        <end position="491"/>
    </location>
</feature>
<feature type="region of interest" description="Disordered" evidence="15">
    <location>
        <begin position="1052"/>
        <end position="1104"/>
    </location>
</feature>
<feature type="compositionally biased region" description="Basic and acidic residues" evidence="15">
    <location>
        <begin position="1090"/>
        <end position="1104"/>
    </location>
</feature>
<evidence type="ECO:0000256" key="4">
    <source>
        <dbReference type="ARBA" id="ARBA00012513"/>
    </source>
</evidence>
<dbReference type="InterPro" id="IPR037711">
    <property type="entry name" value="MAST"/>
</dbReference>
<dbReference type="GO" id="GO:0005737">
    <property type="term" value="C:cytoplasm"/>
    <property type="evidence" value="ECO:0007669"/>
    <property type="project" value="UniProtKB-SubCell"/>
</dbReference>
<dbReference type="InterPro" id="IPR000719">
    <property type="entry name" value="Prot_kinase_dom"/>
</dbReference>
<dbReference type="PANTHER" id="PTHR24356">
    <property type="entry name" value="SERINE/THREONINE-PROTEIN KINASE"/>
    <property type="match status" value="1"/>
</dbReference>
<keyword evidence="12" id="KW-0460">Magnesium</keyword>
<protein>
    <recommendedName>
        <fullName evidence="4">non-specific serine/threonine protein kinase</fullName>
        <ecNumber evidence="4">2.7.11.1</ecNumber>
    </recommendedName>
</protein>
<dbReference type="EC" id="2.7.11.1" evidence="4"/>
<dbReference type="PANTHER" id="PTHR24356:SF414">
    <property type="entry name" value="NON-SPECIFIC SERINE_THREONINE PROTEIN KINASE"/>
    <property type="match status" value="1"/>
</dbReference>
<dbReference type="GO" id="GO:0000287">
    <property type="term" value="F:magnesium ion binding"/>
    <property type="evidence" value="ECO:0007669"/>
    <property type="project" value="InterPro"/>
</dbReference>
<dbReference type="InterPro" id="IPR023142">
    <property type="entry name" value="MAST_pre-PK_dom_sf"/>
</dbReference>
<dbReference type="PROSITE" id="PS50011">
    <property type="entry name" value="PROTEIN_KINASE_DOM"/>
    <property type="match status" value="1"/>
</dbReference>
<evidence type="ECO:0000256" key="1">
    <source>
        <dbReference type="ARBA" id="ARBA00001946"/>
    </source>
</evidence>
<sequence length="1690" mass="179796">MPTMETGVVLRKYGTMTRPHVLGDVDGLVLVVDDESDQEVFVVVKKTTIEIMRLSLGHSDPQISASSLHASAGTAGGVVGGGAGPSTSASGAPGGGGSPAQTTALPAVRMRKWKEEGRDRMPPLPALKIGLTDDHRSSAAVEKSWMLSTSSRLDDIRELGCGTASGCGSSAGSGLLLQKAPSPRRRSPSRRVGPRYGHISPPPAGGMLTVDYNEKRPRSHTAGNVWSKDVLSHSARGPHSARHSTARRSLNTSTSPVLAPRARSPHRQLLPSAAGSSSGSYHGSSTAGITVAGASQPGTSSSSHSRGGVIAPVPLRSYSTRSGSSLMAPGHHHHHDNRRWSLASLPSTSGYGTPGSNSAFSSQYSSNEQLCEALDGIRLHHSHHHGHGHHHAGHSSHRFDSNDSSVTNEEVAAVQRGESGGGAMTPHQTFRPRSRSLTSPVKLGGSEWTTDVVVRNSVYKERFPRAKQQMEEKLETFVRQNAPLSGGPSSAETDDVTSGGGGGNSSRNRKSMVLTAETTLEPALLRLIADGATRFLHHQLVEIASDCLLRSRDDTITCSYFCEMSQRLDETLNEATQKTSGDSFEYLNKLVRQLLMIVSRPARLLECLEFDPDEFYHLLEEAEGVVREQLGSGTARVPDLPQYIIGKLGLDRDPLLEAEQAGVCSPPSTPAVEAPEQKQDDTHRAPCEDDLETIRLVSNGAYGAVYLVRHRETRQRFALKKMNKQTLMLRNQIDQVFAERDILTMTDNPFVVSFYGSFETRHHLCMLMEYVEGGDCASLLKNAGTLPIDLMKLYVAETILAIEYLHSYGVVHRDLKPDNLLITAMGHIKLTDFGLSKIGLMNRTTLVAEGVADIAETQQFKDKQLCGTPEYIAPEVIIRQGYGKPVDWWALGIISYEFLVGIVPFFGESPEDLFSKVISEEVEYPDGEEALPPSAESLIKQLLEKNPLERLGSVTGAPELMAHEFFNDLDFNGLLRQKAEFVPQLENDEDTSYFDSRTDRYNHDAAESNGEDEAASAPMFHSFSTASPRHSIVGLEPGPLLPPERIAACTSPLSHEMDSPSPTPSLASSRPTPSPSAMNRKPPPPSAQSSEEHSTTDSMNDDKYGQPMASAVLLRRRFSAQRQSNLSTSSSGTTGTGYIGTAPSSTDSSMDAFTFGDRRMTHGEEGRLRTDSTSTAASSISRRSPLPRFAISCDPDEDVNSPLPLSSGSFSSAILSGSAAAAAAAISLQQSHHELSPVEERERSRSSVDRLPGSLQLVIPSGASSSGASSKISPGAASACSLSSFDGCSSLEHGQSTAGGAPVSPLSMAPPIVIRKGPFGFGFTIKSVRVYLGEHSDYYTIEHIVSSVDERGPAFEAGLRCDDMITAVNTQPVHNMTHPQLMNLMLSSGCEIVLKVTPLAATGIREGGPRKSVGKLARKQKQPKCPKRRLPQEKKSRKPSSLLRRLSGKRNANDIVPGSSSQKQTFMPRSVSSQDGVILQPPLPSSAPPTSVIPPSASVASSHASLAVCGGAVSGSGGSNSYGSMSSMGVSTHKRMSDVGLIREEHRSPLVAASSTSAFSPAHPSPTPSPRPSTLSGLKPSGGVSPSPSPRSTAAAPAATAAAAAGLPCCPTLSMGGGTGPLSTSPIPVSPLARRSSSSVSRPTSPRPDVSLSAAPASISSSSSTDRPTPPPIPPPPAARNLMQRLLNKD</sequence>
<feature type="compositionally biased region" description="Basic and acidic residues" evidence="15">
    <location>
        <begin position="675"/>
        <end position="684"/>
    </location>
</feature>
<evidence type="ECO:0000256" key="15">
    <source>
        <dbReference type="SAM" id="MobiDB-lite"/>
    </source>
</evidence>
<evidence type="ECO:0000256" key="13">
    <source>
        <dbReference type="ARBA" id="ARBA00047899"/>
    </source>
</evidence>
<evidence type="ECO:0000256" key="9">
    <source>
        <dbReference type="ARBA" id="ARBA00022741"/>
    </source>
</evidence>
<dbReference type="FunFam" id="1.10.510.10:FF:000012">
    <property type="entry name" value="microtubule-associated serine/threonine-protein kinase 2 isoform X1"/>
    <property type="match status" value="1"/>
</dbReference>
<dbReference type="SMART" id="SM00220">
    <property type="entry name" value="S_TKc"/>
    <property type="match status" value="1"/>
</dbReference>
<feature type="region of interest" description="Disordered" evidence="15">
    <location>
        <begin position="479"/>
        <end position="510"/>
    </location>
</feature>
<comment type="similarity">
    <text evidence="3">Belongs to the protein kinase superfamily. AGC Ser/Thr protein kinase family.</text>
</comment>
<dbReference type="SMART" id="SM00228">
    <property type="entry name" value="PDZ"/>
    <property type="match status" value="1"/>
</dbReference>
<evidence type="ECO:0000256" key="12">
    <source>
        <dbReference type="ARBA" id="ARBA00022842"/>
    </source>
</evidence>
<dbReference type="SUPFAM" id="SSF140482">
    <property type="entry name" value="MAST3 pre-PK domain-like"/>
    <property type="match status" value="1"/>
</dbReference>
<evidence type="ECO:0000256" key="14">
    <source>
        <dbReference type="ARBA" id="ARBA00048679"/>
    </source>
</evidence>
<feature type="compositionally biased region" description="Pro residues" evidence="15">
    <location>
        <begin position="1668"/>
        <end position="1678"/>
    </location>
</feature>
<evidence type="ECO:0000256" key="11">
    <source>
        <dbReference type="ARBA" id="ARBA00022840"/>
    </source>
</evidence>
<evidence type="ECO:0000256" key="3">
    <source>
        <dbReference type="ARBA" id="ARBA00009903"/>
    </source>
</evidence>
<keyword evidence="7" id="KW-0597">Phosphoprotein</keyword>
<dbReference type="SUPFAM" id="SSF56112">
    <property type="entry name" value="Protein kinase-like (PK-like)"/>
    <property type="match status" value="1"/>
</dbReference>
<dbReference type="FunFam" id="3.30.200.20:FF:000012">
    <property type="entry name" value="microtubule-associated serine/threonine-protein kinase 2 isoform X1"/>
    <property type="match status" value="1"/>
</dbReference>
<feature type="compositionally biased region" description="Basic residues" evidence="15">
    <location>
        <begin position="1412"/>
        <end position="1429"/>
    </location>
</feature>
<dbReference type="CDD" id="cd05609">
    <property type="entry name" value="STKc_MAST"/>
    <property type="match status" value="1"/>
</dbReference>
<dbReference type="GO" id="GO:0015630">
    <property type="term" value="C:microtubule cytoskeleton"/>
    <property type="evidence" value="ECO:0000318"/>
    <property type="project" value="GO_Central"/>
</dbReference>
<feature type="region of interest" description="Disordered" evidence="15">
    <location>
        <begin position="1231"/>
        <end position="1251"/>
    </location>
</feature>
<dbReference type="GO" id="GO:0005524">
    <property type="term" value="F:ATP binding"/>
    <property type="evidence" value="ECO:0007669"/>
    <property type="project" value="UniProtKB-KW"/>
</dbReference>